<accession>A0AC61RTJ9</accession>
<reference evidence="1" key="1">
    <citation type="submission" date="2019-04" db="EMBL/GenBank/DDBJ databases">
        <title>Microbes associate with the intestines of laboratory mice.</title>
        <authorList>
            <person name="Navarre W."/>
            <person name="Wong E."/>
            <person name="Huang K."/>
            <person name="Tropini C."/>
            <person name="Ng K."/>
            <person name="Yu B."/>
        </authorList>
    </citation>
    <scope>NUCLEOTIDE SEQUENCE</scope>
    <source>
        <strain evidence="1">NM01_1-7b</strain>
    </source>
</reference>
<sequence length="494" mass="56983">MTSQTLREARKYEEAFEKLIKEEERPDFHLSPRTGWMNDPNGFSYYKGQYHMFYQYYPYESKWGPMHWGHAVSDDLLHWKYCPAAMAPDEIYDKDGCFSGSAIELADGKQLLMYTGVVKECQGNDVYQEVQTQCIAIGDGTDYQKYGQNPVLDEKDLPQGASRFDFRDPKIWKKADGTYACVVGNRPSDGSGQILMYTSADGFQWKFKSVLASNNNRFGKMWECPDFFELDGTWVLVTSPQDMLPEGFEYHNGNGTLCLMGDFDEETGVFQEIHNQSIDYGIDFYAPQTVLTPDGRRVMIGWMQNWDSCSIRSPEAPWLGQMSLPRELFIRNGRLCQKPVRELDKMRCNKVEYTDVEVSGIVKLDGIKGRRVDMELVLRAGDTQELYHKFAVRFAQNDRYYTALSFRPKESILKVDRKFSGSRRAIIHQRRSLVNTVNGELRLRMILDRFSVEVFVNDGEQVLTATMYTEQEADGISFFADGVVNIDVVKYELR</sequence>
<organism evidence="1 2">
    <name type="scientific">Petralouisia muris</name>
    <dbReference type="NCBI Taxonomy" id="3032872"/>
    <lineage>
        <taxon>Bacteria</taxon>
        <taxon>Bacillati</taxon>
        <taxon>Bacillota</taxon>
        <taxon>Clostridia</taxon>
        <taxon>Lachnospirales</taxon>
        <taxon>Lachnospiraceae</taxon>
        <taxon>Petralouisia</taxon>
    </lineage>
</organism>
<evidence type="ECO:0000313" key="2">
    <source>
        <dbReference type="Proteomes" id="UP000304953"/>
    </source>
</evidence>
<name>A0AC61RTJ9_9FIRM</name>
<keyword evidence="1" id="KW-0378">Hydrolase</keyword>
<gene>
    <name evidence="1" type="ORF">E5329_16665</name>
</gene>
<dbReference type="EMBL" id="SRYA01000035">
    <property type="protein sequence ID" value="TGY95108.1"/>
    <property type="molecule type" value="Genomic_DNA"/>
</dbReference>
<evidence type="ECO:0000313" key="1">
    <source>
        <dbReference type="EMBL" id="TGY95108.1"/>
    </source>
</evidence>
<proteinExistence type="predicted"/>
<protein>
    <submittedName>
        <fullName evidence="1">Glycoside hydrolase family 32 protein</fullName>
    </submittedName>
</protein>
<comment type="caution">
    <text evidence="1">The sequence shown here is derived from an EMBL/GenBank/DDBJ whole genome shotgun (WGS) entry which is preliminary data.</text>
</comment>
<keyword evidence="2" id="KW-1185">Reference proteome</keyword>
<dbReference type="Proteomes" id="UP000304953">
    <property type="component" value="Unassembled WGS sequence"/>
</dbReference>